<gene>
    <name evidence="1" type="ORF">IBL26_24695</name>
</gene>
<name>A0ABR7RU12_9PROT</name>
<dbReference type="EMBL" id="JACTVA010000095">
    <property type="protein sequence ID" value="MBC9210047.1"/>
    <property type="molecule type" value="Genomic_DNA"/>
</dbReference>
<reference evidence="1 2" key="1">
    <citation type="journal article" date="2013" name="Int. J. Syst. Evol. Microbiol.">
        <title>Roseomonas aerophila sp. nov., isolated from air.</title>
        <authorList>
            <person name="Kim S.J."/>
            <person name="Weon H.Y."/>
            <person name="Ahn J.H."/>
            <person name="Hong S.B."/>
            <person name="Seok S.J."/>
            <person name="Whang K.S."/>
            <person name="Kwon S.W."/>
        </authorList>
    </citation>
    <scope>NUCLEOTIDE SEQUENCE [LARGE SCALE GENOMIC DNA]</scope>
    <source>
        <strain evidence="1 2">NBRC 108923</strain>
    </source>
</reference>
<keyword evidence="2" id="KW-1185">Reference proteome</keyword>
<organism evidence="1 2">
    <name type="scientific">Teichococcus aerophilus</name>
    <dbReference type="NCBI Taxonomy" id="1224513"/>
    <lineage>
        <taxon>Bacteria</taxon>
        <taxon>Pseudomonadati</taxon>
        <taxon>Pseudomonadota</taxon>
        <taxon>Alphaproteobacteria</taxon>
        <taxon>Acetobacterales</taxon>
        <taxon>Roseomonadaceae</taxon>
        <taxon>Roseomonas</taxon>
    </lineage>
</organism>
<evidence type="ECO:0000313" key="2">
    <source>
        <dbReference type="Proteomes" id="UP000626026"/>
    </source>
</evidence>
<dbReference type="Proteomes" id="UP000626026">
    <property type="component" value="Unassembled WGS sequence"/>
</dbReference>
<dbReference type="RefSeq" id="WP_187787162.1">
    <property type="nucleotide sequence ID" value="NZ_JACTVA010000095.1"/>
</dbReference>
<proteinExistence type="predicted"/>
<accession>A0ABR7RU12</accession>
<evidence type="ECO:0000313" key="1">
    <source>
        <dbReference type="EMBL" id="MBC9210047.1"/>
    </source>
</evidence>
<protein>
    <submittedName>
        <fullName evidence="1">Uncharacterized protein</fullName>
    </submittedName>
</protein>
<sequence>MAQVSPCTSQAVFQSPDWFDTGNSPIGTFRFRGGRQAPTTRALIHYTPEGRRFIPARPEGFAAPPWRLEAWHEWQADLAWSLRRALKGQTPQALALSVVALDLRACAATLYHVLDRAPRGADEHDLNAIEAEVMADFIGCCRIGTLRAVVGQDGSASLPQGMVAYRRI</sequence>
<comment type="caution">
    <text evidence="1">The sequence shown here is derived from an EMBL/GenBank/DDBJ whole genome shotgun (WGS) entry which is preliminary data.</text>
</comment>